<dbReference type="InterPro" id="IPR036846">
    <property type="entry name" value="GM2-AP_sf"/>
</dbReference>
<sequence>MGHLSVFFALAVVLLGALVEAKFFKFEDCTGKARIAKANKFEIVPDPVNLRKNMTVNMDLDILQDVPEKAMLRTRYYKLKSVFGVNIEVPIPCLLGKFGSCTISLCKYLSMFEEQAKPLFPSDQPYGCPIHAGKYGGENMEIPIPDMGSIARLIVSGKYRTELELVVDRTVVACYKIWAEMR</sequence>
<dbReference type="GO" id="GO:0006689">
    <property type="term" value="P:ganglioside catabolic process"/>
    <property type="evidence" value="ECO:0007669"/>
    <property type="project" value="InterPro"/>
</dbReference>
<dbReference type="AlphaFoldDB" id="A0A4Y2FKZ4"/>
<dbReference type="Gene3D" id="2.70.220.10">
    <property type="entry name" value="Ganglioside GM2 activator"/>
    <property type="match status" value="1"/>
</dbReference>
<dbReference type="GO" id="GO:0008047">
    <property type="term" value="F:enzyme activator activity"/>
    <property type="evidence" value="ECO:0007669"/>
    <property type="project" value="InterPro"/>
</dbReference>
<organism evidence="4 5">
    <name type="scientific">Araneus ventricosus</name>
    <name type="common">Orbweaver spider</name>
    <name type="synonym">Epeira ventricosa</name>
    <dbReference type="NCBI Taxonomy" id="182803"/>
    <lineage>
        <taxon>Eukaryota</taxon>
        <taxon>Metazoa</taxon>
        <taxon>Ecdysozoa</taxon>
        <taxon>Arthropoda</taxon>
        <taxon>Chelicerata</taxon>
        <taxon>Arachnida</taxon>
        <taxon>Araneae</taxon>
        <taxon>Araneomorphae</taxon>
        <taxon>Entelegynae</taxon>
        <taxon>Araneoidea</taxon>
        <taxon>Araneidae</taxon>
        <taxon>Araneus</taxon>
    </lineage>
</organism>
<gene>
    <name evidence="4" type="ORF">AVEN_182942_1</name>
</gene>
<evidence type="ECO:0000256" key="2">
    <source>
        <dbReference type="SAM" id="SignalP"/>
    </source>
</evidence>
<feature type="chain" id="PRO_5021404241" description="MD-2-related lipid-recognition domain-containing protein" evidence="2">
    <location>
        <begin position="22"/>
        <end position="182"/>
    </location>
</feature>
<dbReference type="PANTHER" id="PTHR17357:SF0">
    <property type="entry name" value="GANGLIOSIDE GM2 ACTIVATOR"/>
    <property type="match status" value="1"/>
</dbReference>
<dbReference type="SUPFAM" id="SSF63707">
    <property type="entry name" value="Ganglioside M2 (gm2) activator"/>
    <property type="match status" value="1"/>
</dbReference>
<dbReference type="Pfam" id="PF02221">
    <property type="entry name" value="E1_DerP2_DerF2"/>
    <property type="match status" value="1"/>
</dbReference>
<feature type="signal peptide" evidence="2">
    <location>
        <begin position="1"/>
        <end position="21"/>
    </location>
</feature>
<comment type="caution">
    <text evidence="4">The sequence shown here is derived from an EMBL/GenBank/DDBJ whole genome shotgun (WGS) entry which is preliminary data.</text>
</comment>
<dbReference type="Proteomes" id="UP000499080">
    <property type="component" value="Unassembled WGS sequence"/>
</dbReference>
<dbReference type="GO" id="GO:0009898">
    <property type="term" value="C:cytoplasmic side of plasma membrane"/>
    <property type="evidence" value="ECO:0007669"/>
    <property type="project" value="TreeGrafter"/>
</dbReference>
<protein>
    <recommendedName>
        <fullName evidence="3">MD-2-related lipid-recognition domain-containing protein</fullName>
    </recommendedName>
</protein>
<evidence type="ECO:0000313" key="4">
    <source>
        <dbReference type="EMBL" id="GBM42172.1"/>
    </source>
</evidence>
<name>A0A4Y2FKZ4_ARAVE</name>
<dbReference type="SMART" id="SM00737">
    <property type="entry name" value="ML"/>
    <property type="match status" value="1"/>
</dbReference>
<keyword evidence="5" id="KW-1185">Reference proteome</keyword>
<evidence type="ECO:0000256" key="1">
    <source>
        <dbReference type="ARBA" id="ARBA00022729"/>
    </source>
</evidence>
<dbReference type="InterPro" id="IPR028996">
    <property type="entry name" value="GM2-AP"/>
</dbReference>
<accession>A0A4Y2FKZ4</accession>
<dbReference type="GO" id="GO:0005319">
    <property type="term" value="F:lipid transporter activity"/>
    <property type="evidence" value="ECO:0007669"/>
    <property type="project" value="TreeGrafter"/>
</dbReference>
<evidence type="ECO:0000313" key="5">
    <source>
        <dbReference type="Proteomes" id="UP000499080"/>
    </source>
</evidence>
<dbReference type="EMBL" id="BGPR01000988">
    <property type="protein sequence ID" value="GBM42172.1"/>
    <property type="molecule type" value="Genomic_DNA"/>
</dbReference>
<proteinExistence type="predicted"/>
<evidence type="ECO:0000259" key="3">
    <source>
        <dbReference type="SMART" id="SM00737"/>
    </source>
</evidence>
<feature type="domain" description="MD-2-related lipid-recognition" evidence="3">
    <location>
        <begin position="26"/>
        <end position="179"/>
    </location>
</feature>
<dbReference type="OrthoDB" id="6409159at2759"/>
<dbReference type="PANTHER" id="PTHR17357">
    <property type="entry name" value="GM2 GANGLIOSIDE ACTIVATOR PROTEIN"/>
    <property type="match status" value="1"/>
</dbReference>
<dbReference type="InterPro" id="IPR003172">
    <property type="entry name" value="ML_dom"/>
</dbReference>
<reference evidence="4 5" key="1">
    <citation type="journal article" date="2019" name="Sci. Rep.">
        <title>Orb-weaving spider Araneus ventricosus genome elucidates the spidroin gene catalogue.</title>
        <authorList>
            <person name="Kono N."/>
            <person name="Nakamura H."/>
            <person name="Ohtoshi R."/>
            <person name="Moran D.A.P."/>
            <person name="Shinohara A."/>
            <person name="Yoshida Y."/>
            <person name="Fujiwara M."/>
            <person name="Mori M."/>
            <person name="Tomita M."/>
            <person name="Arakawa K."/>
        </authorList>
    </citation>
    <scope>NUCLEOTIDE SEQUENCE [LARGE SCALE GENOMIC DNA]</scope>
</reference>
<keyword evidence="1 2" id="KW-0732">Signal</keyword>